<organism evidence="9 10">
    <name type="scientific">Caballeronia humi</name>
    <dbReference type="NCBI Taxonomy" id="326474"/>
    <lineage>
        <taxon>Bacteria</taxon>
        <taxon>Pseudomonadati</taxon>
        <taxon>Pseudomonadota</taxon>
        <taxon>Betaproteobacteria</taxon>
        <taxon>Burkholderiales</taxon>
        <taxon>Burkholderiaceae</taxon>
        <taxon>Caballeronia</taxon>
    </lineage>
</organism>
<dbReference type="Pfam" id="PF00072">
    <property type="entry name" value="Response_reg"/>
    <property type="match status" value="1"/>
</dbReference>
<evidence type="ECO:0000259" key="7">
    <source>
        <dbReference type="PROSITE" id="PS50112"/>
    </source>
</evidence>
<dbReference type="PANTHER" id="PTHR43065:SF42">
    <property type="entry name" value="TWO-COMPONENT SENSOR PPRA"/>
    <property type="match status" value="1"/>
</dbReference>
<dbReference type="AlphaFoldDB" id="A0A158JI76"/>
<reference evidence="9" key="1">
    <citation type="submission" date="2016-01" db="EMBL/GenBank/DDBJ databases">
        <authorList>
            <person name="Peeters C."/>
        </authorList>
    </citation>
    <scope>NUCLEOTIDE SEQUENCE [LARGE SCALE GENOMIC DNA]</scope>
    <source>
        <strain evidence="9">LMG 22934</strain>
    </source>
</reference>
<keyword evidence="9" id="KW-0808">Transferase</keyword>
<evidence type="ECO:0000259" key="6">
    <source>
        <dbReference type="PROSITE" id="PS50110"/>
    </source>
</evidence>
<dbReference type="SMART" id="SM00387">
    <property type="entry name" value="HATPase_c"/>
    <property type="match status" value="1"/>
</dbReference>
<feature type="domain" description="Histidine kinase" evidence="5">
    <location>
        <begin position="163"/>
        <end position="391"/>
    </location>
</feature>
<dbReference type="SUPFAM" id="SSF47384">
    <property type="entry name" value="Homodimeric domain of signal transducing histidine kinase"/>
    <property type="match status" value="1"/>
</dbReference>
<dbReference type="InterPro" id="IPR005467">
    <property type="entry name" value="His_kinase_dom"/>
</dbReference>
<evidence type="ECO:0000256" key="3">
    <source>
        <dbReference type="ARBA" id="ARBA00022553"/>
    </source>
</evidence>
<dbReference type="Proteomes" id="UP000054977">
    <property type="component" value="Unassembled WGS sequence"/>
</dbReference>
<comment type="caution">
    <text evidence="9">The sequence shown here is derived from an EMBL/GenBank/DDBJ whole genome shotgun (WGS) entry which is preliminary data.</text>
</comment>
<dbReference type="Pfam" id="PF02518">
    <property type="entry name" value="HATPase_c"/>
    <property type="match status" value="1"/>
</dbReference>
<dbReference type="PRINTS" id="PR00344">
    <property type="entry name" value="BCTRLSENSOR"/>
</dbReference>
<dbReference type="Gene3D" id="1.10.287.130">
    <property type="match status" value="1"/>
</dbReference>
<dbReference type="SUPFAM" id="SSF55874">
    <property type="entry name" value="ATPase domain of HSP90 chaperone/DNA topoisomerase II/histidine kinase"/>
    <property type="match status" value="1"/>
</dbReference>
<dbReference type="GO" id="GO:0000155">
    <property type="term" value="F:phosphorelay sensor kinase activity"/>
    <property type="evidence" value="ECO:0007669"/>
    <property type="project" value="InterPro"/>
</dbReference>
<dbReference type="EMBL" id="FCNW02000103">
    <property type="protein sequence ID" value="SAL68173.1"/>
    <property type="molecule type" value="Genomic_DNA"/>
</dbReference>
<feature type="domain" description="Response regulatory" evidence="6">
    <location>
        <begin position="411"/>
        <end position="527"/>
    </location>
</feature>
<keyword evidence="9" id="KW-0418">Kinase</keyword>
<proteinExistence type="predicted"/>
<dbReference type="SUPFAM" id="SSF55785">
    <property type="entry name" value="PYP-like sensor domain (PAS domain)"/>
    <property type="match status" value="1"/>
</dbReference>
<dbReference type="Gene3D" id="3.30.450.20">
    <property type="entry name" value="PAS domain"/>
    <property type="match status" value="1"/>
</dbReference>
<name>A0A158JI76_9BURK</name>
<dbReference type="CDD" id="cd00082">
    <property type="entry name" value="HisKA"/>
    <property type="match status" value="1"/>
</dbReference>
<feature type="modified residue" description="4-aspartylphosphate" evidence="4">
    <location>
        <position position="461"/>
    </location>
</feature>
<dbReference type="SUPFAM" id="SSF52172">
    <property type="entry name" value="CheY-like"/>
    <property type="match status" value="1"/>
</dbReference>
<dbReference type="InterPro" id="IPR011006">
    <property type="entry name" value="CheY-like_superfamily"/>
</dbReference>
<feature type="domain" description="PAS" evidence="7">
    <location>
        <begin position="22"/>
        <end position="95"/>
    </location>
</feature>
<sequence length="533" mass="57793">MYSAKHGPHPVAENSLGLGHCQADLFFAAVTTTRTPMLVADARHPDHPIIFANDAFRKLTGYGDREIYGRNCRFLQGPKTDPAALAELRLALSEGREFAAEILNYRKDKTTFWNELFVAPILNEENELVYFFASQVDVSRRHEAEEGLHQARKMEALGQLAGGVAHDFNNLLQVMVGYVDLLDVSVKTDAGDETILRNIAKIRGAVKTAASLTQQLLLFARKQVLVGRTVNLNDVCEDLLELTRQTLGDAVSIRTAFTKSLRNCQLDVGQLEMAVLNIILNARDALSGQADAQVLLQTDNFDVAKSDSKAPVDLPEGQCVTLSITDNGTGMTPDVVGKVLTPFFTTKGQGKGTGLGLSMVAAFARQAGGALAVSSEHGVGTTLTFYFPAVEMPEESHVGVLHVVRQNGSEKVLVVDDRKDVGEVAEAMLNELGYSTKFALNAADALTLLASGEDFDLLFTDLVMPGTLTGVGLAREARRLKPGLRVLVATGYADVAAEVTDVNGVRFNVIHKPYRQADLAREVRQVLDDASRQ</sequence>
<evidence type="ECO:0000313" key="10">
    <source>
        <dbReference type="Proteomes" id="UP000054977"/>
    </source>
</evidence>
<accession>A0A158JI76</accession>
<dbReference type="InterPro" id="IPR003594">
    <property type="entry name" value="HATPase_dom"/>
</dbReference>
<keyword evidence="3 4" id="KW-0597">Phosphoprotein</keyword>
<evidence type="ECO:0000259" key="8">
    <source>
        <dbReference type="PROSITE" id="PS50113"/>
    </source>
</evidence>
<dbReference type="NCBIfam" id="NF010076">
    <property type="entry name" value="PRK13557.1"/>
    <property type="match status" value="1"/>
</dbReference>
<dbReference type="SMART" id="SM00086">
    <property type="entry name" value="PAC"/>
    <property type="match status" value="1"/>
</dbReference>
<dbReference type="InterPro" id="IPR036097">
    <property type="entry name" value="HisK_dim/P_sf"/>
</dbReference>
<dbReference type="InterPro" id="IPR004358">
    <property type="entry name" value="Sig_transdc_His_kin-like_C"/>
</dbReference>
<keyword evidence="10" id="KW-1185">Reference proteome</keyword>
<feature type="domain" description="PAC" evidence="8">
    <location>
        <begin position="96"/>
        <end position="150"/>
    </location>
</feature>
<dbReference type="SMART" id="SM00388">
    <property type="entry name" value="HisKA"/>
    <property type="match status" value="1"/>
</dbReference>
<dbReference type="OrthoDB" id="5389366at2"/>
<dbReference type="Gene3D" id="3.30.565.10">
    <property type="entry name" value="Histidine kinase-like ATPase, C-terminal domain"/>
    <property type="match status" value="1"/>
</dbReference>
<dbReference type="CDD" id="cd00130">
    <property type="entry name" value="PAS"/>
    <property type="match status" value="1"/>
</dbReference>
<protein>
    <recommendedName>
        <fullName evidence="2">histidine kinase</fullName>
        <ecNumber evidence="2">2.7.13.3</ecNumber>
    </recommendedName>
</protein>
<evidence type="ECO:0000313" key="9">
    <source>
        <dbReference type="EMBL" id="SAL68173.1"/>
    </source>
</evidence>
<dbReference type="InterPro" id="IPR036890">
    <property type="entry name" value="HATPase_C_sf"/>
</dbReference>
<evidence type="ECO:0000259" key="5">
    <source>
        <dbReference type="PROSITE" id="PS50109"/>
    </source>
</evidence>
<comment type="catalytic activity">
    <reaction evidence="1">
        <text>ATP + protein L-histidine = ADP + protein N-phospho-L-histidine.</text>
        <dbReference type="EC" id="2.7.13.3"/>
    </reaction>
</comment>
<evidence type="ECO:0000256" key="2">
    <source>
        <dbReference type="ARBA" id="ARBA00012438"/>
    </source>
</evidence>
<dbReference type="InterPro" id="IPR001610">
    <property type="entry name" value="PAC"/>
</dbReference>
<dbReference type="InterPro" id="IPR000700">
    <property type="entry name" value="PAS-assoc_C"/>
</dbReference>
<dbReference type="InterPro" id="IPR035965">
    <property type="entry name" value="PAS-like_dom_sf"/>
</dbReference>
<evidence type="ECO:0000256" key="1">
    <source>
        <dbReference type="ARBA" id="ARBA00000085"/>
    </source>
</evidence>
<dbReference type="PROSITE" id="PS50112">
    <property type="entry name" value="PAS"/>
    <property type="match status" value="1"/>
</dbReference>
<dbReference type="EC" id="2.7.13.3" evidence="2"/>
<dbReference type="STRING" id="326474.AWB65_06670"/>
<dbReference type="InterPro" id="IPR000014">
    <property type="entry name" value="PAS"/>
</dbReference>
<dbReference type="PANTHER" id="PTHR43065">
    <property type="entry name" value="SENSOR HISTIDINE KINASE"/>
    <property type="match status" value="1"/>
</dbReference>
<dbReference type="PROSITE" id="PS50109">
    <property type="entry name" value="HIS_KIN"/>
    <property type="match status" value="1"/>
</dbReference>
<dbReference type="RefSeq" id="WP_087671101.1">
    <property type="nucleotide sequence ID" value="NZ_FCNW02000103.1"/>
</dbReference>
<dbReference type="NCBIfam" id="TIGR00229">
    <property type="entry name" value="sensory_box"/>
    <property type="match status" value="1"/>
</dbReference>
<dbReference type="PROSITE" id="PS50110">
    <property type="entry name" value="RESPONSE_REGULATORY"/>
    <property type="match status" value="1"/>
</dbReference>
<dbReference type="Gene3D" id="3.40.50.2300">
    <property type="match status" value="1"/>
</dbReference>
<dbReference type="InterPro" id="IPR003661">
    <property type="entry name" value="HisK_dim/P_dom"/>
</dbReference>
<gene>
    <name evidence="9" type="ORF">AWB65_06670</name>
</gene>
<dbReference type="InterPro" id="IPR001789">
    <property type="entry name" value="Sig_transdc_resp-reg_receiver"/>
</dbReference>
<dbReference type="SMART" id="SM00448">
    <property type="entry name" value="REC"/>
    <property type="match status" value="1"/>
</dbReference>
<dbReference type="Pfam" id="PF13426">
    <property type="entry name" value="PAS_9"/>
    <property type="match status" value="1"/>
</dbReference>
<evidence type="ECO:0000256" key="4">
    <source>
        <dbReference type="PROSITE-ProRule" id="PRU00169"/>
    </source>
</evidence>
<dbReference type="PROSITE" id="PS50113">
    <property type="entry name" value="PAC"/>
    <property type="match status" value="1"/>
</dbReference>